<organism evidence="1 2">
    <name type="scientific">Diceros bicornis minor</name>
    <name type="common">South-central black rhinoceros</name>
    <dbReference type="NCBI Taxonomy" id="77932"/>
    <lineage>
        <taxon>Eukaryota</taxon>
        <taxon>Metazoa</taxon>
        <taxon>Chordata</taxon>
        <taxon>Craniata</taxon>
        <taxon>Vertebrata</taxon>
        <taxon>Euteleostomi</taxon>
        <taxon>Mammalia</taxon>
        <taxon>Eutheria</taxon>
        <taxon>Laurasiatheria</taxon>
        <taxon>Perissodactyla</taxon>
        <taxon>Rhinocerotidae</taxon>
        <taxon>Diceros</taxon>
    </lineage>
</organism>
<dbReference type="Proteomes" id="UP000551758">
    <property type="component" value="Unassembled WGS sequence"/>
</dbReference>
<accession>A0A7J7EL13</accession>
<dbReference type="InterPro" id="IPR031630">
    <property type="entry name" value="CCDC117"/>
</dbReference>
<dbReference type="AlphaFoldDB" id="A0A7J7EL13"/>
<dbReference type="PANTHER" id="PTHR36128:SF1">
    <property type="entry name" value="COILED-COIL DOMAIN-CONTAINING PROTEIN 117"/>
    <property type="match status" value="1"/>
</dbReference>
<dbReference type="EMBL" id="JACDTQ010002715">
    <property type="protein sequence ID" value="KAF5916377.1"/>
    <property type="molecule type" value="Genomic_DNA"/>
</dbReference>
<reference evidence="1 2" key="1">
    <citation type="journal article" date="2020" name="Mol. Biol. Evol.">
        <title>Interspecific Gene Flow and the Evolution of Specialization in Black and White Rhinoceros.</title>
        <authorList>
            <person name="Moodley Y."/>
            <person name="Westbury M.V."/>
            <person name="Russo I.M."/>
            <person name="Gopalakrishnan S."/>
            <person name="Rakotoarivelo A."/>
            <person name="Olsen R.A."/>
            <person name="Prost S."/>
            <person name="Tunstall T."/>
            <person name="Ryder O.A."/>
            <person name="Dalen L."/>
            <person name="Bruford M.W."/>
        </authorList>
    </citation>
    <scope>NUCLEOTIDE SEQUENCE [LARGE SCALE GENOMIC DNA]</scope>
    <source>
        <strain evidence="1">SBR-YM</strain>
        <tissue evidence="1">Skin</tissue>
    </source>
</reference>
<gene>
    <name evidence="1" type="ORF">HPG69_017611</name>
</gene>
<evidence type="ECO:0000313" key="1">
    <source>
        <dbReference type="EMBL" id="KAF5916377.1"/>
    </source>
</evidence>
<evidence type="ECO:0000313" key="2">
    <source>
        <dbReference type="Proteomes" id="UP000551758"/>
    </source>
</evidence>
<name>A0A7J7EL13_DICBM</name>
<dbReference type="Pfam" id="PF15810">
    <property type="entry name" value="CCDC117"/>
    <property type="match status" value="1"/>
</dbReference>
<keyword evidence="2" id="KW-1185">Reference proteome</keyword>
<comment type="caution">
    <text evidence="1">The sequence shown here is derived from an EMBL/GenBank/DDBJ whole genome shotgun (WGS) entry which is preliminary data.</text>
</comment>
<protein>
    <submittedName>
        <fullName evidence="1">Uncharacterized protein</fullName>
    </submittedName>
</protein>
<dbReference type="PANTHER" id="PTHR36128">
    <property type="entry name" value="COILED-COIL DOMAIN-CONTAINING PROTEIN 117"/>
    <property type="match status" value="1"/>
</dbReference>
<sequence>MAQSCLVAQNKVGDSRTQMWGRAWQQHAQIQEGQLRTTGLLGSRSPAVQCCVLSSNGSILDGHQNVRAPCTGGLSAFGMRDLLCEATDQAIGELPWEAAQRRLQEIEDRVIDEDEKSCPKTDLKREFGEVFTKEMIESVSCSSMELYFGNFSLNFFLISQSCHLVLRTP</sequence>
<proteinExistence type="predicted"/>